<dbReference type="GO" id="GO:0055085">
    <property type="term" value="P:transmembrane transport"/>
    <property type="evidence" value="ECO:0007669"/>
    <property type="project" value="InterPro"/>
</dbReference>
<protein>
    <submittedName>
        <fullName evidence="4">TRAP transporter substrate-binding protein</fullName>
    </submittedName>
</protein>
<dbReference type="PIRSF" id="PIRSF039026">
    <property type="entry name" value="SiaP"/>
    <property type="match status" value="1"/>
</dbReference>
<dbReference type="GO" id="GO:0046872">
    <property type="term" value="F:metal ion binding"/>
    <property type="evidence" value="ECO:0007669"/>
    <property type="project" value="UniProtKB-KW"/>
</dbReference>
<feature type="binding site" evidence="2">
    <location>
        <position position="223"/>
    </location>
    <ligand>
        <name>Na(+)</name>
        <dbReference type="ChEBI" id="CHEBI:29101"/>
    </ligand>
</feature>
<accession>A0A8J6T649</accession>
<evidence type="ECO:0000256" key="2">
    <source>
        <dbReference type="PIRSR" id="PIRSR039026-2"/>
    </source>
</evidence>
<dbReference type="InterPro" id="IPR026289">
    <property type="entry name" value="SBP_TakP-like"/>
</dbReference>
<dbReference type="EMBL" id="JACNJD010000169">
    <property type="protein sequence ID" value="MBC8176856.1"/>
    <property type="molecule type" value="Genomic_DNA"/>
</dbReference>
<feature type="chain" id="PRO_5035306458" evidence="3">
    <location>
        <begin position="29"/>
        <end position="368"/>
    </location>
</feature>
<dbReference type="GO" id="GO:0031317">
    <property type="term" value="C:tripartite ATP-independent periplasmic transporter complex"/>
    <property type="evidence" value="ECO:0007669"/>
    <property type="project" value="InterPro"/>
</dbReference>
<dbReference type="Gene3D" id="3.40.190.10">
    <property type="entry name" value="Periplasmic binding protein-like II"/>
    <property type="match status" value="1"/>
</dbReference>
<evidence type="ECO:0000313" key="4">
    <source>
        <dbReference type="EMBL" id="MBC8176856.1"/>
    </source>
</evidence>
<dbReference type="PANTHER" id="PTHR33376:SF5">
    <property type="entry name" value="EXTRACYTOPLASMIC SOLUTE RECEPTOR PROTEIN"/>
    <property type="match status" value="1"/>
</dbReference>
<feature type="signal peptide" evidence="3">
    <location>
        <begin position="1"/>
        <end position="28"/>
    </location>
</feature>
<dbReference type="CDD" id="cd13604">
    <property type="entry name" value="PBP2_TRAP_ketoacid_lactate_like"/>
    <property type="match status" value="1"/>
</dbReference>
<dbReference type="Pfam" id="PF03480">
    <property type="entry name" value="DctP"/>
    <property type="match status" value="1"/>
</dbReference>
<gene>
    <name evidence="4" type="ORF">H8E19_05580</name>
</gene>
<keyword evidence="1 3" id="KW-0732">Signal</keyword>
<name>A0A8J6T649_9DELT</name>
<sequence length="368" mass="40823">MVRKKMCLLSLLVTLIFVGAWCTPSASAAPIKMRVQTAAPNVSLSYKSVVWLADAVREMSNGRLEIEVLPAGAIVPTARIPSAVDKGLVEAGATYAQYLAGKHMAGALFGAPSAGGGSDVGIDQFGHMTWLIFGPGRELQEEYFRDIVKLNLVAFPVGFHGPLSVGWFAKPINSLKDLQGRRYRSGPGLIAETWKKIGVPATFLPGGEILPAGQRGVIDGAQWGSPYDDMPMGFHQIWKHYYLQGAHFPISSWELLINKDFWNKLPPDLQKMVEVASRATVLETFYRLLVDNGKLLREATEKYGVTVHDVPPDIFEAYMKATNEVLEKYKKDPFFKKVLDSQREYADLIRPYWKASLNSSVFIVESKK</sequence>
<evidence type="ECO:0000313" key="5">
    <source>
        <dbReference type="Proteomes" id="UP000650524"/>
    </source>
</evidence>
<dbReference type="InterPro" id="IPR018389">
    <property type="entry name" value="DctP_fam"/>
</dbReference>
<comment type="caution">
    <text evidence="4">The sequence shown here is derived from an EMBL/GenBank/DDBJ whole genome shotgun (WGS) entry which is preliminary data.</text>
</comment>
<organism evidence="4 5">
    <name type="scientific">Candidatus Desulfacyla euxinica</name>
    <dbReference type="NCBI Taxonomy" id="2841693"/>
    <lineage>
        <taxon>Bacteria</taxon>
        <taxon>Deltaproteobacteria</taxon>
        <taxon>Candidatus Desulfacyla</taxon>
    </lineage>
</organism>
<keyword evidence="2" id="KW-0479">Metal-binding</keyword>
<dbReference type="Gene3D" id="3.40.190.170">
    <property type="entry name" value="Bacterial extracellular solute-binding protein, family 7"/>
    <property type="match status" value="1"/>
</dbReference>
<proteinExistence type="predicted"/>
<dbReference type="AlphaFoldDB" id="A0A8J6T649"/>
<evidence type="ECO:0000256" key="1">
    <source>
        <dbReference type="ARBA" id="ARBA00022729"/>
    </source>
</evidence>
<dbReference type="InterPro" id="IPR038404">
    <property type="entry name" value="TRAP_DctP_sf"/>
</dbReference>
<reference evidence="4 5" key="1">
    <citation type="submission" date="2020-08" db="EMBL/GenBank/DDBJ databases">
        <title>Bridging the membrane lipid divide: bacteria of the FCB group superphylum have the potential to synthesize archaeal ether lipids.</title>
        <authorList>
            <person name="Villanueva L."/>
            <person name="Von Meijenfeldt F.A.B."/>
            <person name="Westbye A.B."/>
            <person name="Yadav S."/>
            <person name="Hopmans E.C."/>
            <person name="Dutilh B.E."/>
            <person name="Sinninghe Damste J.S."/>
        </authorList>
    </citation>
    <scope>NUCLEOTIDE SEQUENCE [LARGE SCALE GENOMIC DNA]</scope>
    <source>
        <strain evidence="4">NIOZ-UU27</strain>
    </source>
</reference>
<evidence type="ECO:0000256" key="3">
    <source>
        <dbReference type="SAM" id="SignalP"/>
    </source>
</evidence>
<dbReference type="PANTHER" id="PTHR33376">
    <property type="match status" value="1"/>
</dbReference>
<dbReference type="Proteomes" id="UP000650524">
    <property type="component" value="Unassembled WGS sequence"/>
</dbReference>